<feature type="domain" description="HAMP" evidence="12">
    <location>
        <begin position="361"/>
        <end position="413"/>
    </location>
</feature>
<protein>
    <recommendedName>
        <fullName evidence="3">histidine kinase</fullName>
        <ecNumber evidence="3">2.7.13.3</ecNumber>
    </recommendedName>
</protein>
<dbReference type="SUPFAM" id="SSF158472">
    <property type="entry name" value="HAMP domain-like"/>
    <property type="match status" value="1"/>
</dbReference>
<organism evidence="13 14">
    <name type="scientific">Cystobacter fuscus</name>
    <dbReference type="NCBI Taxonomy" id="43"/>
    <lineage>
        <taxon>Bacteria</taxon>
        <taxon>Pseudomonadati</taxon>
        <taxon>Myxococcota</taxon>
        <taxon>Myxococcia</taxon>
        <taxon>Myxococcales</taxon>
        <taxon>Cystobacterineae</taxon>
        <taxon>Archangiaceae</taxon>
        <taxon>Cystobacter</taxon>
    </lineage>
</organism>
<evidence type="ECO:0000256" key="1">
    <source>
        <dbReference type="ARBA" id="ARBA00000085"/>
    </source>
</evidence>
<evidence type="ECO:0000313" key="13">
    <source>
        <dbReference type="EMBL" id="ATB37264.1"/>
    </source>
</evidence>
<proteinExistence type="predicted"/>
<dbReference type="InterPro" id="IPR036890">
    <property type="entry name" value="HATPase_C_sf"/>
</dbReference>
<dbReference type="Gene3D" id="3.30.565.10">
    <property type="entry name" value="Histidine kinase-like ATPase, C-terminal domain"/>
    <property type="match status" value="1"/>
</dbReference>
<accession>A0A250IZX0</accession>
<dbReference type="PROSITE" id="PS50885">
    <property type="entry name" value="HAMP"/>
    <property type="match status" value="1"/>
</dbReference>
<dbReference type="InterPro" id="IPR004358">
    <property type="entry name" value="Sig_transdc_His_kin-like_C"/>
</dbReference>
<dbReference type="PANTHER" id="PTHR44936">
    <property type="entry name" value="SENSOR PROTEIN CREC"/>
    <property type="match status" value="1"/>
</dbReference>
<keyword evidence="6" id="KW-0547">Nucleotide-binding</keyword>
<dbReference type="EMBL" id="CP022098">
    <property type="protein sequence ID" value="ATB37264.1"/>
    <property type="molecule type" value="Genomic_DNA"/>
</dbReference>
<evidence type="ECO:0000313" key="14">
    <source>
        <dbReference type="Proteomes" id="UP000217257"/>
    </source>
</evidence>
<keyword evidence="4" id="KW-0597">Phosphoprotein</keyword>
<gene>
    <name evidence="13" type="ORF">CYFUS_002685</name>
</gene>
<dbReference type="InterPro" id="IPR050980">
    <property type="entry name" value="2C_sensor_his_kinase"/>
</dbReference>
<evidence type="ECO:0000256" key="5">
    <source>
        <dbReference type="ARBA" id="ARBA00022679"/>
    </source>
</evidence>
<dbReference type="RefSeq" id="WP_232537543.1">
    <property type="nucleotide sequence ID" value="NZ_CP022098.1"/>
</dbReference>
<dbReference type="InterPro" id="IPR003594">
    <property type="entry name" value="HATPase_dom"/>
</dbReference>
<evidence type="ECO:0000256" key="3">
    <source>
        <dbReference type="ARBA" id="ARBA00012438"/>
    </source>
</evidence>
<evidence type="ECO:0000256" key="6">
    <source>
        <dbReference type="ARBA" id="ARBA00022741"/>
    </source>
</evidence>
<dbReference type="Pfam" id="PF00672">
    <property type="entry name" value="HAMP"/>
    <property type="match status" value="1"/>
</dbReference>
<evidence type="ECO:0000259" key="11">
    <source>
        <dbReference type="PROSITE" id="PS50109"/>
    </source>
</evidence>
<sequence length="719" mass="80714">MPLPPRSRAPLARSTLIKMGVRIAVVIALTTFFSYLHMFHTLRTEALAQLEQHVSERSQREEAIFLLAEDNLAVLRKALGDRIRTLGPGDVGARFDSLFVRLPDGSVRSRPESFDGTRAPGVFVPRGVTLDEDLRRWLLASYDVLSWYGPAFHVRFTDTFVTLPGGPIILYWPERPTWVLDAEPGLMVTDLEYFATSLPKNNPERRTIWSELYLDTVSGRSMTSVTAPLDLDGRHVAALSQDVLMEELRARTVNDHLPGTFNVIFREDGKLIAHPEMEEDHLRRIVERVKARQPGQAVLELPERNQYLAMGQLRGPGWSFVTVLPESIVTKPALQAARYVLLLGLVSLVLELAIMAWVLRHQITHPLVAFTQATDRVASGDFHVELDTSRNDELGQLARSFQLMADKVQQREQALREANEGLEQRIEERTRELKEVHTQLVQSARRAGMAEIATNVLHNVGNVLNSVYTSAQLAKERMEGMRLEHVDRVANLLQERQSDLGTFLSQDERGRNVLPFLGKLGQNLLDERQEIISLLDDVGRYTEHVGDIVKVQQNYARTPRLQEPVHLAGLVEDALRINAAGLTRHQVKVVRQLADLPPLLTDKHKTLMILVNLISNAKYAMDEVPPAERLLTVKMERTANDQVRIQVHDNGMGIAPEMLTRIFQYGFTTRREGHGFGLHSSALAAHEMEGSLTVHSEGPGHGATFTLALPYLAASQQAV</sequence>
<keyword evidence="7 13" id="KW-0418">Kinase</keyword>
<dbReference type="GO" id="GO:0007165">
    <property type="term" value="P:signal transduction"/>
    <property type="evidence" value="ECO:0007669"/>
    <property type="project" value="InterPro"/>
</dbReference>
<dbReference type="Pfam" id="PF02518">
    <property type="entry name" value="HATPase_c"/>
    <property type="match status" value="1"/>
</dbReference>
<evidence type="ECO:0000256" key="9">
    <source>
        <dbReference type="SAM" id="Coils"/>
    </source>
</evidence>
<dbReference type="Gene3D" id="1.10.287.130">
    <property type="match status" value="1"/>
</dbReference>
<feature type="transmembrane region" description="Helical" evidence="10">
    <location>
        <begin position="339"/>
        <end position="359"/>
    </location>
</feature>
<dbReference type="SMART" id="SM00304">
    <property type="entry name" value="HAMP"/>
    <property type="match status" value="1"/>
</dbReference>
<feature type="transmembrane region" description="Helical" evidence="10">
    <location>
        <begin position="20"/>
        <end position="39"/>
    </location>
</feature>
<dbReference type="SUPFAM" id="SSF55874">
    <property type="entry name" value="ATPase domain of HSP90 chaperone/DNA topoisomerase II/histidine kinase"/>
    <property type="match status" value="1"/>
</dbReference>
<feature type="domain" description="Histidine kinase" evidence="11">
    <location>
        <begin position="455"/>
        <end position="713"/>
    </location>
</feature>
<keyword evidence="10" id="KW-1133">Transmembrane helix</keyword>
<keyword evidence="10" id="KW-0472">Membrane</keyword>
<keyword evidence="8" id="KW-0067">ATP-binding</keyword>
<dbReference type="Gene3D" id="3.30.450.20">
    <property type="entry name" value="PAS domain"/>
    <property type="match status" value="1"/>
</dbReference>
<dbReference type="Proteomes" id="UP000217257">
    <property type="component" value="Chromosome"/>
</dbReference>
<evidence type="ECO:0000256" key="7">
    <source>
        <dbReference type="ARBA" id="ARBA00022777"/>
    </source>
</evidence>
<dbReference type="GO" id="GO:0016020">
    <property type="term" value="C:membrane"/>
    <property type="evidence" value="ECO:0007669"/>
    <property type="project" value="UniProtKB-SubCell"/>
</dbReference>
<name>A0A250IZX0_9BACT</name>
<dbReference type="GO" id="GO:0004673">
    <property type="term" value="F:protein histidine kinase activity"/>
    <property type="evidence" value="ECO:0007669"/>
    <property type="project" value="UniProtKB-EC"/>
</dbReference>
<comment type="catalytic activity">
    <reaction evidence="1">
        <text>ATP + protein L-histidine = ADP + protein N-phospho-L-histidine.</text>
        <dbReference type="EC" id="2.7.13.3"/>
    </reaction>
</comment>
<evidence type="ECO:0000256" key="2">
    <source>
        <dbReference type="ARBA" id="ARBA00004370"/>
    </source>
</evidence>
<dbReference type="EC" id="2.7.13.3" evidence="3"/>
<keyword evidence="10" id="KW-0812">Transmembrane</keyword>
<keyword evidence="5" id="KW-0808">Transferase</keyword>
<dbReference type="GO" id="GO:0005524">
    <property type="term" value="F:ATP binding"/>
    <property type="evidence" value="ECO:0007669"/>
    <property type="project" value="UniProtKB-KW"/>
</dbReference>
<evidence type="ECO:0000256" key="4">
    <source>
        <dbReference type="ARBA" id="ARBA00022553"/>
    </source>
</evidence>
<evidence type="ECO:0000256" key="8">
    <source>
        <dbReference type="ARBA" id="ARBA00022840"/>
    </source>
</evidence>
<dbReference type="InterPro" id="IPR005467">
    <property type="entry name" value="His_kinase_dom"/>
</dbReference>
<dbReference type="CDD" id="cd06225">
    <property type="entry name" value="HAMP"/>
    <property type="match status" value="1"/>
</dbReference>
<dbReference type="PROSITE" id="PS50109">
    <property type="entry name" value="HIS_KIN"/>
    <property type="match status" value="1"/>
</dbReference>
<evidence type="ECO:0000259" key="12">
    <source>
        <dbReference type="PROSITE" id="PS50885"/>
    </source>
</evidence>
<reference evidence="13 14" key="1">
    <citation type="submission" date="2017-06" db="EMBL/GenBank/DDBJ databases">
        <title>Sequencing and comparative analysis of myxobacterial genomes.</title>
        <authorList>
            <person name="Rupp O."/>
            <person name="Goesmann A."/>
            <person name="Sogaard-Andersen L."/>
        </authorList>
    </citation>
    <scope>NUCLEOTIDE SEQUENCE [LARGE SCALE GENOMIC DNA]</scope>
    <source>
        <strain evidence="13 14">DSM 52655</strain>
    </source>
</reference>
<dbReference type="AlphaFoldDB" id="A0A250IZX0"/>
<feature type="coiled-coil region" evidence="9">
    <location>
        <begin position="405"/>
        <end position="439"/>
    </location>
</feature>
<dbReference type="KEGG" id="cfus:CYFUS_002685"/>
<dbReference type="InterPro" id="IPR003660">
    <property type="entry name" value="HAMP_dom"/>
</dbReference>
<dbReference type="PRINTS" id="PR00344">
    <property type="entry name" value="BCTRLSENSOR"/>
</dbReference>
<dbReference type="Gene3D" id="1.10.8.500">
    <property type="entry name" value="HAMP domain in histidine kinase"/>
    <property type="match status" value="1"/>
</dbReference>
<dbReference type="PANTHER" id="PTHR44936:SF10">
    <property type="entry name" value="SENSOR PROTEIN RSTB"/>
    <property type="match status" value="1"/>
</dbReference>
<evidence type="ECO:0000256" key="10">
    <source>
        <dbReference type="SAM" id="Phobius"/>
    </source>
</evidence>
<comment type="subcellular location">
    <subcellularLocation>
        <location evidence="2">Membrane</location>
    </subcellularLocation>
</comment>
<keyword evidence="9" id="KW-0175">Coiled coil</keyword>
<dbReference type="SMART" id="SM00387">
    <property type="entry name" value="HATPase_c"/>
    <property type="match status" value="1"/>
</dbReference>